<evidence type="ECO:0000313" key="1">
    <source>
        <dbReference type="EMBL" id="EUA30362.1"/>
    </source>
</evidence>
<dbReference type="PATRIC" id="fig|1299334.3.peg.6292"/>
<dbReference type="Gene3D" id="3.10.20.600">
    <property type="match status" value="1"/>
</dbReference>
<dbReference type="AlphaFoldDB" id="X8AEN5"/>
<protein>
    <submittedName>
        <fullName evidence="1">Putative NADH dehydrogenase domain protein</fullName>
    </submittedName>
</protein>
<dbReference type="SUPFAM" id="SSF142984">
    <property type="entry name" value="Nqo1 middle domain-like"/>
    <property type="match status" value="1"/>
</dbReference>
<name>X8AEN5_MYCXE</name>
<organism evidence="1">
    <name type="scientific">Mycobacterium xenopi 4042</name>
    <dbReference type="NCBI Taxonomy" id="1299334"/>
    <lineage>
        <taxon>Bacteria</taxon>
        <taxon>Bacillati</taxon>
        <taxon>Actinomycetota</taxon>
        <taxon>Actinomycetes</taxon>
        <taxon>Mycobacteriales</taxon>
        <taxon>Mycobacteriaceae</taxon>
        <taxon>Mycobacterium</taxon>
    </lineage>
</organism>
<proteinExistence type="predicted"/>
<sequence>MLTLTGAGRRRGLYELPLGLPFTEVLALHGVSTEQVQGVLMGGYFAGLLNRVVLDATLDYETLRGWEAGWAPARSRY</sequence>
<accession>X8AEN5</accession>
<dbReference type="EMBL" id="JAOB01000060">
    <property type="protein sequence ID" value="EUA30362.1"/>
    <property type="molecule type" value="Genomic_DNA"/>
</dbReference>
<reference evidence="1" key="1">
    <citation type="submission" date="2014-01" db="EMBL/GenBank/DDBJ databases">
        <authorList>
            <person name="Brown-Elliot B."/>
            <person name="Wallace R."/>
            <person name="Lenaerts A."/>
            <person name="Ordway D."/>
            <person name="DeGroote M.A."/>
            <person name="Parker T."/>
            <person name="Sizemore C."/>
            <person name="Tallon L.J."/>
            <person name="Sadzewicz L.K."/>
            <person name="Sengamalay N."/>
            <person name="Fraser C.M."/>
            <person name="Hine E."/>
            <person name="Shefchek K.A."/>
            <person name="Das S.P."/>
            <person name="Tettelin H."/>
        </authorList>
    </citation>
    <scope>NUCLEOTIDE SEQUENCE [LARGE SCALE GENOMIC DNA]</scope>
    <source>
        <strain evidence="1">4042</strain>
    </source>
</reference>
<comment type="caution">
    <text evidence="1">The sequence shown here is derived from an EMBL/GenBank/DDBJ whole genome shotgun (WGS) entry which is preliminary data.</text>
</comment>
<gene>
    <name evidence="1" type="ORF">I553_4619</name>
</gene>